<feature type="domain" description="CCHC-type" evidence="2">
    <location>
        <begin position="371"/>
        <end position="387"/>
    </location>
</feature>
<accession>A0AA36DRV4</accession>
<evidence type="ECO:0000313" key="3">
    <source>
        <dbReference type="EMBL" id="CAJ0591538.1"/>
    </source>
</evidence>
<proteinExistence type="predicted"/>
<organism evidence="3 4">
    <name type="scientific">Cylicocyclus nassatus</name>
    <name type="common">Nematode worm</name>
    <dbReference type="NCBI Taxonomy" id="53992"/>
    <lineage>
        <taxon>Eukaryota</taxon>
        <taxon>Metazoa</taxon>
        <taxon>Ecdysozoa</taxon>
        <taxon>Nematoda</taxon>
        <taxon>Chromadorea</taxon>
        <taxon>Rhabditida</taxon>
        <taxon>Rhabditina</taxon>
        <taxon>Rhabditomorpha</taxon>
        <taxon>Strongyloidea</taxon>
        <taxon>Strongylidae</taxon>
        <taxon>Cylicocyclus</taxon>
    </lineage>
</organism>
<dbReference type="PANTHER" id="PTHR47331">
    <property type="entry name" value="PHD-TYPE DOMAIN-CONTAINING PROTEIN"/>
    <property type="match status" value="1"/>
</dbReference>
<dbReference type="Proteomes" id="UP001176961">
    <property type="component" value="Unassembled WGS sequence"/>
</dbReference>
<feature type="region of interest" description="Disordered" evidence="1">
    <location>
        <begin position="445"/>
        <end position="476"/>
    </location>
</feature>
<keyword evidence="4" id="KW-1185">Reference proteome</keyword>
<dbReference type="InterPro" id="IPR005312">
    <property type="entry name" value="DUF1759"/>
</dbReference>
<dbReference type="AlphaFoldDB" id="A0AA36DRV4"/>
<dbReference type="EMBL" id="CATQJL010000001">
    <property type="protein sequence ID" value="CAJ0591538.1"/>
    <property type="molecule type" value="Genomic_DNA"/>
</dbReference>
<dbReference type="InterPro" id="IPR001878">
    <property type="entry name" value="Znf_CCHC"/>
</dbReference>
<dbReference type="GO" id="GO:0003676">
    <property type="term" value="F:nucleic acid binding"/>
    <property type="evidence" value="ECO:0007669"/>
    <property type="project" value="InterPro"/>
</dbReference>
<gene>
    <name evidence="3" type="ORF">CYNAS_LOCUS3521</name>
</gene>
<reference evidence="3" key="1">
    <citation type="submission" date="2023-07" db="EMBL/GenBank/DDBJ databases">
        <authorList>
            <consortium name="CYATHOMIX"/>
        </authorList>
    </citation>
    <scope>NUCLEOTIDE SEQUENCE</scope>
    <source>
        <strain evidence="3">N/A</strain>
    </source>
</reference>
<name>A0AA36DRV4_CYLNA</name>
<protein>
    <recommendedName>
        <fullName evidence="2">CCHC-type domain-containing protein</fullName>
    </recommendedName>
</protein>
<feature type="region of interest" description="Disordered" evidence="1">
    <location>
        <begin position="698"/>
        <end position="722"/>
    </location>
</feature>
<feature type="domain" description="CCHC-type" evidence="2">
    <location>
        <begin position="403"/>
        <end position="419"/>
    </location>
</feature>
<comment type="caution">
    <text evidence="3">The sequence shown here is derived from an EMBL/GenBank/DDBJ whole genome shotgun (WGS) entry which is preliminary data.</text>
</comment>
<evidence type="ECO:0000259" key="2">
    <source>
        <dbReference type="SMART" id="SM00343"/>
    </source>
</evidence>
<dbReference type="PANTHER" id="PTHR47331:SF5">
    <property type="entry name" value="RIBONUCLEASE H"/>
    <property type="match status" value="1"/>
</dbReference>
<evidence type="ECO:0000256" key="1">
    <source>
        <dbReference type="SAM" id="MobiDB-lite"/>
    </source>
</evidence>
<dbReference type="Pfam" id="PF03564">
    <property type="entry name" value="DUF1759"/>
    <property type="match status" value="1"/>
</dbReference>
<sequence>MPIPDSIVLRRQIGFFKKQLQRYCSAATDIFKEYRIEPSQPTTYNKIAKLHDEWTTLQDSNPLEQKVFEDYITKNGDYRADIALSVNNLEQFDAILNVLDAEYVKRELHPPSQSDGTHAEDDEVHSDSLANQRGRLIHPATSAPDAFLLNFVDASILTKLDLPTFDGNLLDYPEFNARFSTLVANKIQLDDTTKFSLLESCLRGRALQSIQGLSITAENYHIAMDILKTLYDDKVTVRHILFTKLAQLPPCDPEGRHLPILYNQMFSIVRQFANNHDDSSETALGALLLNKLPLRVRSLVYDRTANDHNVSPSELLHLLTDIVRKDSTLFEMEYHARFPIHTRNATQGFHVVLSKIPRPRKIPGEKKNKRKCQFCDSTAHSKTECDAFPTAKERIDQVKRRKLCFNCLSTSHSTRECTSKFRCRFCSKKHHSSLCFRLNRSQTASISPSHNKHTSTQSTRRHNVTPSTNRPSRLQNHTVHLEEQEKELVNSSSDPKEQPIDSQIDVPTMQAPVACSTNNATNMTNQTALMCTTVTLFNTNDHSHQATVTAFFDSGPNKSYITDEIATILHLPTTGTEHISLSTFGKVESLELECRNHIIGLYTEKGVKHLQVKSVPLLTGNLQRIYIPEGSTGNVTFSACKPSILIGNDYFWDIILSEDFHHRTLSKNYRILHTAIGDMVVGRAFKAKNYTTCTAVNSTTDMDDASSPTNHEELVGQQLLET</sequence>
<dbReference type="Pfam" id="PF05585">
    <property type="entry name" value="DUF1758"/>
    <property type="match status" value="1"/>
</dbReference>
<dbReference type="InterPro" id="IPR008737">
    <property type="entry name" value="DUF1758"/>
</dbReference>
<dbReference type="GO" id="GO:0008270">
    <property type="term" value="F:zinc ion binding"/>
    <property type="evidence" value="ECO:0007669"/>
    <property type="project" value="InterPro"/>
</dbReference>
<dbReference type="SMART" id="SM00343">
    <property type="entry name" value="ZnF_C2HC"/>
    <property type="match status" value="2"/>
</dbReference>
<evidence type="ECO:0000313" key="4">
    <source>
        <dbReference type="Proteomes" id="UP001176961"/>
    </source>
</evidence>